<dbReference type="Gene3D" id="1.20.1560.10">
    <property type="entry name" value="ABC transporter type 1, transmembrane domain"/>
    <property type="match status" value="1"/>
</dbReference>
<dbReference type="SUPFAM" id="SSF90123">
    <property type="entry name" value="ABC transporter transmembrane region"/>
    <property type="match status" value="1"/>
</dbReference>
<evidence type="ECO:0000256" key="1">
    <source>
        <dbReference type="ARBA" id="ARBA00004651"/>
    </source>
</evidence>
<dbReference type="GO" id="GO:0005524">
    <property type="term" value="F:ATP binding"/>
    <property type="evidence" value="ECO:0007669"/>
    <property type="project" value="UniProtKB-KW"/>
</dbReference>
<dbReference type="PROSITE" id="PS50929">
    <property type="entry name" value="ABC_TM1F"/>
    <property type="match status" value="1"/>
</dbReference>
<organism evidence="10 11">
    <name type="scientific">Acrocarpospora pleiomorpha</name>
    <dbReference type="NCBI Taxonomy" id="90975"/>
    <lineage>
        <taxon>Bacteria</taxon>
        <taxon>Bacillati</taxon>
        <taxon>Actinomycetota</taxon>
        <taxon>Actinomycetes</taxon>
        <taxon>Streptosporangiales</taxon>
        <taxon>Streptosporangiaceae</taxon>
        <taxon>Acrocarpospora</taxon>
    </lineage>
</organism>
<keyword evidence="5 7" id="KW-1133">Transmembrane helix</keyword>
<dbReference type="InterPro" id="IPR017871">
    <property type="entry name" value="ABC_transporter-like_CS"/>
</dbReference>
<dbReference type="AlphaFoldDB" id="A0A5M3XKP4"/>
<feature type="transmembrane region" description="Helical" evidence="7">
    <location>
        <begin position="44"/>
        <end position="61"/>
    </location>
</feature>
<dbReference type="InterPro" id="IPR003593">
    <property type="entry name" value="AAA+_ATPase"/>
</dbReference>
<proteinExistence type="predicted"/>
<dbReference type="InterPro" id="IPR003439">
    <property type="entry name" value="ABC_transporter-like_ATP-bd"/>
</dbReference>
<dbReference type="InterPro" id="IPR014223">
    <property type="entry name" value="ABC_CydC/D"/>
</dbReference>
<accession>A0A5M3XKP4</accession>
<feature type="domain" description="ABC transmembrane type-1" evidence="9">
    <location>
        <begin position="14"/>
        <end position="275"/>
    </location>
</feature>
<keyword evidence="11" id="KW-1185">Reference proteome</keyword>
<feature type="transmembrane region" description="Helical" evidence="7">
    <location>
        <begin position="12"/>
        <end position="38"/>
    </location>
</feature>
<dbReference type="PANTHER" id="PTHR24221:SF653">
    <property type="entry name" value="TRANSPORT ATP-BINDING PROTEIN CYDC"/>
    <property type="match status" value="1"/>
</dbReference>
<reference evidence="10 11" key="1">
    <citation type="submission" date="2019-10" db="EMBL/GenBank/DDBJ databases">
        <title>Whole genome shotgun sequence of Acrocarpospora pleiomorpha NBRC 16267.</title>
        <authorList>
            <person name="Ichikawa N."/>
            <person name="Kimura A."/>
            <person name="Kitahashi Y."/>
            <person name="Komaki H."/>
            <person name="Oguchi A."/>
        </authorList>
    </citation>
    <scope>NUCLEOTIDE SEQUENCE [LARGE SCALE GENOMIC DNA]</scope>
    <source>
        <strain evidence="10 11">NBRC 16267</strain>
    </source>
</reference>
<dbReference type="SUPFAM" id="SSF52540">
    <property type="entry name" value="P-loop containing nucleoside triphosphate hydrolases"/>
    <property type="match status" value="1"/>
</dbReference>
<dbReference type="GO" id="GO:0045454">
    <property type="term" value="P:cell redox homeostasis"/>
    <property type="evidence" value="ECO:0007669"/>
    <property type="project" value="InterPro"/>
</dbReference>
<gene>
    <name evidence="10" type="ORF">Aple_043380</name>
</gene>
<evidence type="ECO:0000256" key="3">
    <source>
        <dbReference type="ARBA" id="ARBA00022741"/>
    </source>
</evidence>
<name>A0A5M3XKP4_9ACTN</name>
<dbReference type="GO" id="GO:0034040">
    <property type="term" value="F:ATPase-coupled lipid transmembrane transporter activity"/>
    <property type="evidence" value="ECO:0007669"/>
    <property type="project" value="TreeGrafter"/>
</dbReference>
<evidence type="ECO:0000259" key="8">
    <source>
        <dbReference type="PROSITE" id="PS50893"/>
    </source>
</evidence>
<protein>
    <recommendedName>
        <fullName evidence="12">Thiol reductant ABC exporter subunit CydC</fullName>
    </recommendedName>
</protein>
<dbReference type="InterPro" id="IPR036640">
    <property type="entry name" value="ABC1_TM_sf"/>
</dbReference>
<dbReference type="EMBL" id="BLAF01000023">
    <property type="protein sequence ID" value="GES21442.1"/>
    <property type="molecule type" value="Genomic_DNA"/>
</dbReference>
<dbReference type="SMART" id="SM00382">
    <property type="entry name" value="AAA"/>
    <property type="match status" value="1"/>
</dbReference>
<keyword evidence="6 7" id="KW-0472">Membrane</keyword>
<dbReference type="PROSITE" id="PS00211">
    <property type="entry name" value="ABC_TRANSPORTER_1"/>
    <property type="match status" value="1"/>
</dbReference>
<dbReference type="Proteomes" id="UP000377595">
    <property type="component" value="Unassembled WGS sequence"/>
</dbReference>
<evidence type="ECO:0000256" key="2">
    <source>
        <dbReference type="ARBA" id="ARBA00022692"/>
    </source>
</evidence>
<evidence type="ECO:0000256" key="5">
    <source>
        <dbReference type="ARBA" id="ARBA00022989"/>
    </source>
</evidence>
<dbReference type="InterPro" id="IPR039421">
    <property type="entry name" value="Type_1_exporter"/>
</dbReference>
<dbReference type="GO" id="GO:0016887">
    <property type="term" value="F:ATP hydrolysis activity"/>
    <property type="evidence" value="ECO:0007669"/>
    <property type="project" value="InterPro"/>
</dbReference>
<evidence type="ECO:0000313" key="10">
    <source>
        <dbReference type="EMBL" id="GES21442.1"/>
    </source>
</evidence>
<feature type="domain" description="ABC transporter" evidence="8">
    <location>
        <begin position="324"/>
        <end position="556"/>
    </location>
</feature>
<comment type="subcellular location">
    <subcellularLocation>
        <location evidence="1">Cell membrane</location>
        <topology evidence="1">Multi-pass membrane protein</topology>
    </subcellularLocation>
</comment>
<keyword evidence="3" id="KW-0547">Nucleotide-binding</keyword>
<dbReference type="NCBIfam" id="TIGR02868">
    <property type="entry name" value="CydC"/>
    <property type="match status" value="1"/>
</dbReference>
<dbReference type="InterPro" id="IPR027417">
    <property type="entry name" value="P-loop_NTPase"/>
</dbReference>
<sequence length="562" mass="58507">MSGLIPSGLNRRLVVAALAGSAADLAGLGLIASAAWLITRAAEQPPLAALSVAIVGVRAFATSRGVFRYAERLAGHDVALRAQAATRERLYEALIPSGPLSHRGADLLSRMVDDTDAVQDLLVRCLLPAIAALVTGAVAVVIALFLLPAAAFALLAGLVIAGVLLPIGTAAASRRWSARLAPARADLAARVADLVHGSADLAAYGAKGEALAAGMAADDHLAALERRQSRVSATALLTGVLTQGLTVVAIVWICQATGTGSVATAVLALMSLVAFEPVLPLAAAGERLTGVLAALRRLTDLRSLPAAVTEPAAPAVTPSGPLTIEVSNLVVRHGEARPALNGVSLTLTPGRRVAIVGPSGAGKSTLLSALMRTIDYESGNITINEVEARDLPSETVRHLMTGLTQDPYVFQASFKDNLRLAGPEASDEGLANAVQAAHLDTWADRTGWDTPLGEDGRTLSGGQLQRLALARALLYNPPVLLLDEPAEALDEQTAAALMADLLDATHGRTTLLITHRLRGLEAVDEILVLEDGQITQRGTHTDLTTTDGYYRTLWQSEAMLHT</sequence>
<evidence type="ECO:0000256" key="7">
    <source>
        <dbReference type="SAM" id="Phobius"/>
    </source>
</evidence>
<dbReference type="Gene3D" id="3.40.50.300">
    <property type="entry name" value="P-loop containing nucleotide triphosphate hydrolases"/>
    <property type="match status" value="1"/>
</dbReference>
<evidence type="ECO:0000256" key="6">
    <source>
        <dbReference type="ARBA" id="ARBA00023136"/>
    </source>
</evidence>
<dbReference type="GO" id="GO:0005886">
    <property type="term" value="C:plasma membrane"/>
    <property type="evidence" value="ECO:0007669"/>
    <property type="project" value="UniProtKB-SubCell"/>
</dbReference>
<dbReference type="InterPro" id="IPR011527">
    <property type="entry name" value="ABC1_TM_dom"/>
</dbReference>
<evidence type="ECO:0000313" key="11">
    <source>
        <dbReference type="Proteomes" id="UP000377595"/>
    </source>
</evidence>
<feature type="transmembrane region" description="Helical" evidence="7">
    <location>
        <begin position="121"/>
        <end position="146"/>
    </location>
</feature>
<dbReference type="RefSeq" id="WP_246264680.1">
    <property type="nucleotide sequence ID" value="NZ_BAAAHM010000019.1"/>
</dbReference>
<evidence type="ECO:0000259" key="9">
    <source>
        <dbReference type="PROSITE" id="PS50929"/>
    </source>
</evidence>
<keyword evidence="2 7" id="KW-0812">Transmembrane</keyword>
<comment type="caution">
    <text evidence="10">The sequence shown here is derived from an EMBL/GenBank/DDBJ whole genome shotgun (WGS) entry which is preliminary data.</text>
</comment>
<evidence type="ECO:0000256" key="4">
    <source>
        <dbReference type="ARBA" id="ARBA00022840"/>
    </source>
</evidence>
<dbReference type="Pfam" id="PF00005">
    <property type="entry name" value="ABC_tran"/>
    <property type="match status" value="1"/>
</dbReference>
<feature type="transmembrane region" description="Helical" evidence="7">
    <location>
        <begin position="152"/>
        <end position="172"/>
    </location>
</feature>
<dbReference type="GO" id="GO:0034775">
    <property type="term" value="P:glutathione transmembrane transport"/>
    <property type="evidence" value="ECO:0007669"/>
    <property type="project" value="InterPro"/>
</dbReference>
<keyword evidence="4" id="KW-0067">ATP-binding</keyword>
<evidence type="ECO:0008006" key="12">
    <source>
        <dbReference type="Google" id="ProtNLM"/>
    </source>
</evidence>
<dbReference type="PROSITE" id="PS50893">
    <property type="entry name" value="ABC_TRANSPORTER_2"/>
    <property type="match status" value="1"/>
</dbReference>
<dbReference type="PANTHER" id="PTHR24221">
    <property type="entry name" value="ATP-BINDING CASSETTE SUB-FAMILY B"/>
    <property type="match status" value="1"/>
</dbReference>
<feature type="transmembrane region" description="Helical" evidence="7">
    <location>
        <begin position="233"/>
        <end position="253"/>
    </location>
</feature>
<dbReference type="GO" id="GO:0140359">
    <property type="term" value="F:ABC-type transporter activity"/>
    <property type="evidence" value="ECO:0007669"/>
    <property type="project" value="InterPro"/>
</dbReference>